<evidence type="ECO:0000256" key="4">
    <source>
        <dbReference type="ARBA" id="ARBA00022679"/>
    </source>
</evidence>
<dbReference type="EC" id="2.7.2.8" evidence="9"/>
<dbReference type="GO" id="GO:0042450">
    <property type="term" value="P:L-arginine biosynthetic process via ornithine"/>
    <property type="evidence" value="ECO:0007669"/>
    <property type="project" value="UniProtKB-UniRule"/>
</dbReference>
<evidence type="ECO:0000256" key="7">
    <source>
        <dbReference type="ARBA" id="ARBA00022840"/>
    </source>
</evidence>
<accession>A0A165LQ39</accession>
<dbReference type="HAMAP" id="MF_00082">
    <property type="entry name" value="ArgB"/>
    <property type="match status" value="1"/>
</dbReference>
<feature type="site" description="Transition state stabilizer" evidence="9">
    <location>
        <position position="252"/>
    </location>
</feature>
<evidence type="ECO:0000256" key="5">
    <source>
        <dbReference type="ARBA" id="ARBA00022741"/>
    </source>
</evidence>
<keyword evidence="7 9" id="KW-0067">ATP-binding</keyword>
<comment type="similarity">
    <text evidence="9">Belongs to the acetylglutamate kinase family. ArgB subfamily.</text>
</comment>
<dbReference type="FunFam" id="3.40.1160.10:FF:000004">
    <property type="entry name" value="Acetylglutamate kinase"/>
    <property type="match status" value="1"/>
</dbReference>
<dbReference type="InterPro" id="IPR037528">
    <property type="entry name" value="ArgB"/>
</dbReference>
<evidence type="ECO:0000256" key="8">
    <source>
        <dbReference type="ARBA" id="ARBA00048141"/>
    </source>
</evidence>
<feature type="binding site" evidence="9">
    <location>
        <position position="99"/>
    </location>
    <ligand>
        <name>substrate</name>
    </ligand>
</feature>
<dbReference type="InterPro" id="IPR041727">
    <property type="entry name" value="NAGK-C"/>
</dbReference>
<organism evidence="11 12">
    <name type="scientific">Pelodictyon luteolum</name>
    <dbReference type="NCBI Taxonomy" id="1100"/>
    <lineage>
        <taxon>Bacteria</taxon>
        <taxon>Pseudomonadati</taxon>
        <taxon>Chlorobiota</taxon>
        <taxon>Chlorobiia</taxon>
        <taxon>Chlorobiales</taxon>
        <taxon>Chlorobiaceae</taxon>
        <taxon>Chlorobium/Pelodictyon group</taxon>
        <taxon>Pelodictyon</taxon>
    </lineage>
</organism>
<keyword evidence="4 9" id="KW-0808">Transferase</keyword>
<keyword evidence="6 9" id="KW-0418">Kinase</keyword>
<evidence type="ECO:0000256" key="2">
    <source>
        <dbReference type="ARBA" id="ARBA00022571"/>
    </source>
</evidence>
<dbReference type="UniPathway" id="UPA00068">
    <property type="reaction ID" value="UER00107"/>
</dbReference>
<gene>
    <name evidence="9" type="primary">argB</name>
    <name evidence="11" type="ORF">A3K90_05070</name>
</gene>
<sequence>MDSLSCSDLRPVRKAPKTAIGQVLIEALPYIRKFERKTFVIKYGGSAMKDLCLKNSFAQNVTLLRKVGINVVLVHGGGDAITKTAEKLGITSTFVHGKRVTDKDMISVVQMTLAGKVNQDIVQLISEHGGKAVGVTGLDADTIQAVPCRDAATLGLVGEIETINTAYIDLLCKAGLIPVIAPIGFDDDGNIYNINADDAASSIAIALKAEKLIYVSDVAGIQVGERILKTICKAEAADFIEQGIITGGMIPKVLSGFLTLDGGVRKIHIIDGKSVHSLLLEIFTHEGVGTQFISEQDDDSNH</sequence>
<protein>
    <recommendedName>
        <fullName evidence="9">Acetylglutamate kinase</fullName>
        <ecNumber evidence="9">2.7.2.8</ecNumber>
    </recommendedName>
    <alternativeName>
        <fullName evidence="9">N-acetyl-L-glutamate 5-phosphotransferase</fullName>
    </alternativeName>
    <alternativeName>
        <fullName evidence="9">NAG kinase</fullName>
        <shortName evidence="9">NAGK</shortName>
    </alternativeName>
</protein>
<dbReference type="RefSeq" id="WP_303681644.1">
    <property type="nucleotide sequence ID" value="NZ_LVWG01000030.1"/>
</dbReference>
<keyword evidence="9" id="KW-0963">Cytoplasm</keyword>
<feature type="domain" description="Aspartate/glutamate/uridylate kinase" evidence="10">
    <location>
        <begin position="37"/>
        <end position="271"/>
    </location>
</feature>
<dbReference type="GO" id="GO:0005524">
    <property type="term" value="F:ATP binding"/>
    <property type="evidence" value="ECO:0007669"/>
    <property type="project" value="UniProtKB-UniRule"/>
</dbReference>
<dbReference type="EMBL" id="LVWG01000030">
    <property type="protein sequence ID" value="KZK74291.1"/>
    <property type="molecule type" value="Genomic_DNA"/>
</dbReference>
<keyword evidence="3 9" id="KW-0028">Amino-acid biosynthesis</keyword>
<comment type="pathway">
    <text evidence="1 9">Amino-acid biosynthesis; L-arginine biosynthesis; N(2)-acetyl-L-ornithine from L-glutamate: step 2/4.</text>
</comment>
<dbReference type="PANTHER" id="PTHR23342:SF0">
    <property type="entry name" value="N-ACETYLGLUTAMATE SYNTHASE, MITOCHONDRIAL"/>
    <property type="match status" value="1"/>
</dbReference>
<evidence type="ECO:0000313" key="12">
    <source>
        <dbReference type="Proteomes" id="UP000076481"/>
    </source>
</evidence>
<dbReference type="NCBIfam" id="TIGR00761">
    <property type="entry name" value="argB"/>
    <property type="match status" value="1"/>
</dbReference>
<feature type="site" description="Transition state stabilizer" evidence="9">
    <location>
        <position position="42"/>
    </location>
</feature>
<reference evidence="11 12" key="1">
    <citation type="submission" date="2016-03" db="EMBL/GenBank/DDBJ databases">
        <title>Speciation and ecological success in dimly lit waters: horizontal gene transfer in a green sulfur bacteria bloom unveiled by metagenomic assembly.</title>
        <authorList>
            <person name="Llorens-Mares T."/>
            <person name="Liu Z."/>
            <person name="Allen L.Z."/>
            <person name="Rusch D.B."/>
            <person name="Craig M.T."/>
            <person name="Dupont C.L."/>
            <person name="Bryant D.A."/>
            <person name="Casamayor E.O."/>
        </authorList>
    </citation>
    <scope>NUCLEOTIDE SEQUENCE [LARGE SCALE GENOMIC DNA]</scope>
    <source>
        <strain evidence="11">CIII</strain>
    </source>
</reference>
<dbReference type="GO" id="GO:0005737">
    <property type="term" value="C:cytoplasm"/>
    <property type="evidence" value="ECO:0007669"/>
    <property type="project" value="UniProtKB-SubCell"/>
</dbReference>
<dbReference type="CDD" id="cd04250">
    <property type="entry name" value="AAK_NAGK-C"/>
    <property type="match status" value="1"/>
</dbReference>
<comment type="subcellular location">
    <subcellularLocation>
        <location evidence="9">Cytoplasm</location>
    </subcellularLocation>
</comment>
<comment type="catalytic activity">
    <reaction evidence="8 9">
        <text>N-acetyl-L-glutamate + ATP = N-acetyl-L-glutamyl 5-phosphate + ADP</text>
        <dbReference type="Rhea" id="RHEA:14629"/>
        <dbReference type="ChEBI" id="CHEBI:30616"/>
        <dbReference type="ChEBI" id="CHEBI:44337"/>
        <dbReference type="ChEBI" id="CHEBI:57936"/>
        <dbReference type="ChEBI" id="CHEBI:456216"/>
        <dbReference type="EC" id="2.7.2.8"/>
    </reaction>
</comment>
<comment type="function">
    <text evidence="9">Catalyzes the ATP-dependent phosphorylation of N-acetyl-L-glutamate.</text>
</comment>
<feature type="binding site" evidence="9">
    <location>
        <position position="193"/>
    </location>
    <ligand>
        <name>substrate</name>
    </ligand>
</feature>
<proteinExistence type="inferred from homology"/>
<evidence type="ECO:0000313" key="11">
    <source>
        <dbReference type="EMBL" id="KZK74291.1"/>
    </source>
</evidence>
<evidence type="ECO:0000256" key="6">
    <source>
        <dbReference type="ARBA" id="ARBA00022777"/>
    </source>
</evidence>
<keyword evidence="5 9" id="KW-0547">Nucleotide-binding</keyword>
<dbReference type="PANTHER" id="PTHR23342">
    <property type="entry name" value="N-ACETYLGLUTAMATE SYNTHASE"/>
    <property type="match status" value="1"/>
</dbReference>
<comment type="caution">
    <text evidence="11">The sequence shown here is derived from an EMBL/GenBank/DDBJ whole genome shotgun (WGS) entry which is preliminary data.</text>
</comment>
<dbReference type="Proteomes" id="UP000076481">
    <property type="component" value="Unassembled WGS sequence"/>
</dbReference>
<dbReference type="Pfam" id="PF00696">
    <property type="entry name" value="AA_kinase"/>
    <property type="match status" value="1"/>
</dbReference>
<dbReference type="PIRSF" id="PIRSF000728">
    <property type="entry name" value="NAGK"/>
    <property type="match status" value="1"/>
</dbReference>
<dbReference type="GO" id="GO:0003991">
    <property type="term" value="F:acetylglutamate kinase activity"/>
    <property type="evidence" value="ECO:0007669"/>
    <property type="project" value="UniProtKB-UniRule"/>
</dbReference>
<keyword evidence="2 9" id="KW-0055">Arginine biosynthesis</keyword>
<dbReference type="InterPro" id="IPR004662">
    <property type="entry name" value="AcgluKinase_fam"/>
</dbReference>
<dbReference type="AlphaFoldDB" id="A0A165LQ39"/>
<evidence type="ECO:0000256" key="9">
    <source>
        <dbReference type="HAMAP-Rule" id="MF_00082"/>
    </source>
</evidence>
<evidence type="ECO:0000256" key="1">
    <source>
        <dbReference type="ARBA" id="ARBA00004828"/>
    </source>
</evidence>
<evidence type="ECO:0000256" key="3">
    <source>
        <dbReference type="ARBA" id="ARBA00022605"/>
    </source>
</evidence>
<dbReference type="SUPFAM" id="SSF53633">
    <property type="entry name" value="Carbamate kinase-like"/>
    <property type="match status" value="1"/>
</dbReference>
<name>A0A165LQ39_PELLU</name>
<dbReference type="Gene3D" id="3.40.1160.10">
    <property type="entry name" value="Acetylglutamate kinase-like"/>
    <property type="match status" value="1"/>
</dbReference>
<dbReference type="InterPro" id="IPR036393">
    <property type="entry name" value="AceGlu_kinase-like_sf"/>
</dbReference>
<evidence type="ECO:0000259" key="10">
    <source>
        <dbReference type="Pfam" id="PF00696"/>
    </source>
</evidence>
<dbReference type="InterPro" id="IPR001048">
    <property type="entry name" value="Asp/Glu/Uridylate_kinase"/>
</dbReference>
<feature type="binding site" evidence="9">
    <location>
        <begin position="77"/>
        <end position="78"/>
    </location>
    <ligand>
        <name>substrate</name>
    </ligand>
</feature>